<gene>
    <name evidence="1" type="ordered locus">P9303_18761</name>
</gene>
<proteinExistence type="predicted"/>
<protein>
    <submittedName>
        <fullName evidence="1">Uncharacterized protein</fullName>
    </submittedName>
</protein>
<sequence length="84" mass="9492">MICLLFNAKPEGGDDQKWLKLGASCKIQMLQSQRPVCSSISLLMERLLTLAKRAVTNRPKQVKESLLIQNRPARDHGLMGWSRS</sequence>
<accession>A2CAV8</accession>
<dbReference type="Proteomes" id="UP000002274">
    <property type="component" value="Chromosome"/>
</dbReference>
<dbReference type="EMBL" id="CP000554">
    <property type="protein sequence ID" value="ABM78618.1"/>
    <property type="molecule type" value="Genomic_DNA"/>
</dbReference>
<evidence type="ECO:0000313" key="2">
    <source>
        <dbReference type="Proteomes" id="UP000002274"/>
    </source>
</evidence>
<organism evidence="1 2">
    <name type="scientific">Prochlorococcus marinus (strain MIT 9303)</name>
    <dbReference type="NCBI Taxonomy" id="59922"/>
    <lineage>
        <taxon>Bacteria</taxon>
        <taxon>Bacillati</taxon>
        <taxon>Cyanobacteriota</taxon>
        <taxon>Cyanophyceae</taxon>
        <taxon>Synechococcales</taxon>
        <taxon>Prochlorococcaceae</taxon>
        <taxon>Prochlorococcus</taxon>
    </lineage>
</organism>
<name>A2CAV8_PROM3</name>
<reference evidence="1 2" key="1">
    <citation type="journal article" date="2007" name="PLoS Genet.">
        <title>Patterns and implications of gene gain and loss in the evolution of Prochlorococcus.</title>
        <authorList>
            <person name="Kettler G.C."/>
            <person name="Martiny A.C."/>
            <person name="Huang K."/>
            <person name="Zucker J."/>
            <person name="Coleman M.L."/>
            <person name="Rodrigue S."/>
            <person name="Chen F."/>
            <person name="Lapidus A."/>
            <person name="Ferriera S."/>
            <person name="Johnson J."/>
            <person name="Steglich C."/>
            <person name="Church G.M."/>
            <person name="Richardson P."/>
            <person name="Chisholm S.W."/>
        </authorList>
    </citation>
    <scope>NUCLEOTIDE SEQUENCE [LARGE SCALE GENOMIC DNA]</scope>
    <source>
        <strain evidence="1 2">MIT 9303</strain>
    </source>
</reference>
<dbReference type="KEGG" id="pmf:P9303_18761"/>
<evidence type="ECO:0000313" key="1">
    <source>
        <dbReference type="EMBL" id="ABM78618.1"/>
    </source>
</evidence>
<dbReference type="HOGENOM" id="CLU_2524839_0_0_3"/>
<dbReference type="AlphaFoldDB" id="A2CAV8"/>